<reference evidence="7" key="1">
    <citation type="submission" date="2016-10" db="EMBL/GenBank/DDBJ databases">
        <authorList>
            <person name="Varghese N."/>
            <person name="Submissions S."/>
        </authorList>
    </citation>
    <scope>NUCLEOTIDE SEQUENCE [LARGE SCALE GENOMIC DNA]</scope>
    <source>
        <strain evidence="7">CCM7597</strain>
    </source>
</reference>
<dbReference type="InterPro" id="IPR003339">
    <property type="entry name" value="ABC/ECF_trnsptr_transmembrane"/>
</dbReference>
<evidence type="ECO:0000313" key="6">
    <source>
        <dbReference type="EMBL" id="SEB13624.1"/>
    </source>
</evidence>
<dbReference type="PANTHER" id="PTHR33514:SF1">
    <property type="entry name" value="ABC TRANSPORTER PERMEASE"/>
    <property type="match status" value="1"/>
</dbReference>
<dbReference type="AlphaFoldDB" id="A0A1H4GVP8"/>
<protein>
    <submittedName>
        <fullName evidence="6">Energy-coupling factor transport system permease protein</fullName>
    </submittedName>
</protein>
<keyword evidence="7" id="KW-1185">Reference proteome</keyword>
<comment type="subcellular location">
    <subcellularLocation>
        <location evidence="1">Membrane</location>
        <topology evidence="1">Multi-pass membrane protein</topology>
    </subcellularLocation>
</comment>
<dbReference type="OrthoDB" id="92887at2"/>
<dbReference type="GO" id="GO:0005886">
    <property type="term" value="C:plasma membrane"/>
    <property type="evidence" value="ECO:0007669"/>
    <property type="project" value="TreeGrafter"/>
</dbReference>
<keyword evidence="4 5" id="KW-0472">Membrane</keyword>
<accession>A0A1H4GVP8</accession>
<sequence length="267" mass="31254">MPMDFSYKETWLHKINPSLKLLIMILLFIHLLMIHNTNILINYMIGMIVLYLFFTGHPWKRLLVISIPFLLIFLTSSTSMIFFGKGEITWAKWGLVHITEESFFRGLHLGFRGISFAVLGIVFALTTRPVYLFYSLMQQFKMKPKYAYSFMAAIRLIPLMIEEMQTLHYALQVRGVQGERGVKGFYKKIKSYSIPLLSQSIRRAYRIAVAMEAKRFSNRGNRTYFYQLGFSKFDVIFLCYLLVIIPLSYVTATHFPYFSITDVRYGS</sequence>
<feature type="transmembrane region" description="Helical" evidence="5">
    <location>
        <begin position="12"/>
        <end position="33"/>
    </location>
</feature>
<dbReference type="Pfam" id="PF02361">
    <property type="entry name" value="CbiQ"/>
    <property type="match status" value="1"/>
</dbReference>
<dbReference type="Proteomes" id="UP000198584">
    <property type="component" value="Unassembled WGS sequence"/>
</dbReference>
<keyword evidence="2 5" id="KW-0812">Transmembrane</keyword>
<dbReference type="CDD" id="cd16914">
    <property type="entry name" value="EcfT"/>
    <property type="match status" value="1"/>
</dbReference>
<evidence type="ECO:0000256" key="1">
    <source>
        <dbReference type="ARBA" id="ARBA00004141"/>
    </source>
</evidence>
<gene>
    <name evidence="6" type="ORF">SAMN05421743_11924</name>
</gene>
<dbReference type="EMBL" id="FNQR01000019">
    <property type="protein sequence ID" value="SEB13624.1"/>
    <property type="molecule type" value="Genomic_DNA"/>
</dbReference>
<evidence type="ECO:0000313" key="7">
    <source>
        <dbReference type="Proteomes" id="UP000198584"/>
    </source>
</evidence>
<feature type="transmembrane region" description="Helical" evidence="5">
    <location>
        <begin position="39"/>
        <end position="55"/>
    </location>
</feature>
<evidence type="ECO:0000256" key="5">
    <source>
        <dbReference type="SAM" id="Phobius"/>
    </source>
</evidence>
<dbReference type="STRING" id="571932.SAMN05421743_11924"/>
<feature type="transmembrane region" description="Helical" evidence="5">
    <location>
        <begin position="62"/>
        <end position="83"/>
    </location>
</feature>
<evidence type="ECO:0000256" key="3">
    <source>
        <dbReference type="ARBA" id="ARBA00022989"/>
    </source>
</evidence>
<proteinExistence type="predicted"/>
<feature type="transmembrane region" description="Helical" evidence="5">
    <location>
        <begin position="114"/>
        <end position="134"/>
    </location>
</feature>
<evidence type="ECO:0000256" key="4">
    <source>
        <dbReference type="ARBA" id="ARBA00023136"/>
    </source>
</evidence>
<dbReference type="PANTHER" id="PTHR33514">
    <property type="entry name" value="PROTEIN ABCI12, CHLOROPLASTIC"/>
    <property type="match status" value="1"/>
</dbReference>
<feature type="transmembrane region" description="Helical" evidence="5">
    <location>
        <begin position="235"/>
        <end position="258"/>
    </location>
</feature>
<evidence type="ECO:0000256" key="2">
    <source>
        <dbReference type="ARBA" id="ARBA00022692"/>
    </source>
</evidence>
<name>A0A1H4GVP8_9BACI</name>
<dbReference type="RefSeq" id="WP_093046317.1">
    <property type="nucleotide sequence ID" value="NZ_FNQR01000019.1"/>
</dbReference>
<keyword evidence="3 5" id="KW-1133">Transmembrane helix</keyword>
<organism evidence="6 7">
    <name type="scientific">Thalassobacillus cyri</name>
    <dbReference type="NCBI Taxonomy" id="571932"/>
    <lineage>
        <taxon>Bacteria</taxon>
        <taxon>Bacillati</taxon>
        <taxon>Bacillota</taxon>
        <taxon>Bacilli</taxon>
        <taxon>Bacillales</taxon>
        <taxon>Bacillaceae</taxon>
        <taxon>Thalassobacillus</taxon>
    </lineage>
</organism>